<gene>
    <name evidence="2" type="ORF">QBE54_00085</name>
</gene>
<keyword evidence="3" id="KW-1185">Reference proteome</keyword>
<reference evidence="2 3" key="1">
    <citation type="submission" date="2023-03" db="EMBL/GenBank/DDBJ databases">
        <title>Novel Species.</title>
        <authorList>
            <person name="Ma S."/>
        </authorList>
    </citation>
    <scope>NUCLEOTIDE SEQUENCE [LARGE SCALE GENOMIC DNA]</scope>
    <source>
        <strain evidence="2 3">B11</strain>
    </source>
</reference>
<feature type="transmembrane region" description="Helical" evidence="1">
    <location>
        <begin position="38"/>
        <end position="66"/>
    </location>
</feature>
<dbReference type="Pfam" id="PF12822">
    <property type="entry name" value="ECF_trnsprt"/>
    <property type="match status" value="1"/>
</dbReference>
<dbReference type="InterPro" id="IPR024529">
    <property type="entry name" value="ECF_trnsprt_substrate-spec"/>
</dbReference>
<feature type="transmembrane region" description="Helical" evidence="1">
    <location>
        <begin position="78"/>
        <end position="96"/>
    </location>
</feature>
<sequence>MRGSSGWVRWLTRTAVLLALTLAVQSLGLPQWFTGPLVNAFLLLASLVSGIGSGVLVGLLTPWIALLRGILPPPLAPMVPFIMLGNALLVIIFSLVRRKKEVLWLSIVALVLAALGKYLLLSQAVRYLVEVPPRVAQAMQVPQLLTALGGGAIALSIERALKKALK</sequence>
<accession>A0ABZ2YEQ2</accession>
<evidence type="ECO:0000313" key="2">
    <source>
        <dbReference type="EMBL" id="WZL76165.1"/>
    </source>
</evidence>
<proteinExistence type="predicted"/>
<name>A0ABZ2YEQ2_9BACT</name>
<keyword evidence="1" id="KW-1133">Transmembrane helix</keyword>
<keyword evidence="1" id="KW-0472">Membrane</keyword>
<dbReference type="EMBL" id="CP121689">
    <property type="protein sequence ID" value="WZL76165.1"/>
    <property type="molecule type" value="Genomic_DNA"/>
</dbReference>
<dbReference type="Proteomes" id="UP001461341">
    <property type="component" value="Chromosome"/>
</dbReference>
<keyword evidence="1" id="KW-0812">Transmembrane</keyword>
<organism evidence="2 3">
    <name type="scientific">Thermatribacter velox</name>
    <dbReference type="NCBI Taxonomy" id="3039681"/>
    <lineage>
        <taxon>Bacteria</taxon>
        <taxon>Pseudomonadati</taxon>
        <taxon>Atribacterota</taxon>
        <taxon>Atribacteria</taxon>
        <taxon>Atribacterales</taxon>
        <taxon>Thermatribacteraceae</taxon>
        <taxon>Thermatribacter</taxon>
    </lineage>
</organism>
<evidence type="ECO:0000313" key="3">
    <source>
        <dbReference type="Proteomes" id="UP001461341"/>
    </source>
</evidence>
<feature type="transmembrane region" description="Helical" evidence="1">
    <location>
        <begin position="102"/>
        <end position="120"/>
    </location>
</feature>
<protein>
    <submittedName>
        <fullName evidence="2">ECF transporter S component</fullName>
    </submittedName>
</protein>
<dbReference type="Gene3D" id="1.10.1760.20">
    <property type="match status" value="1"/>
</dbReference>
<evidence type="ECO:0000256" key="1">
    <source>
        <dbReference type="SAM" id="Phobius"/>
    </source>
</evidence>
<dbReference type="RefSeq" id="WP_369018323.1">
    <property type="nucleotide sequence ID" value="NZ_CP121689.1"/>
</dbReference>